<accession>A0A1I8C0X7</accession>
<sequence length="114" mass="12594">MGFEGASSNSVTFHGQLQVTLDHLDALARDHKHFTARWLTLIKTKLGLDINEAVIAKVIVAAFCTWLAFAEEGCFAVNVVLTITPLLLSLFYPDEKAASEDMLAYWCVITYLTG</sequence>
<reference evidence="2" key="1">
    <citation type="submission" date="2016-11" db="UniProtKB">
        <authorList>
            <consortium name="WormBaseParasite"/>
        </authorList>
    </citation>
    <scope>IDENTIFICATION</scope>
</reference>
<dbReference type="AlphaFoldDB" id="A0A1I8C0X7"/>
<name>A0A1I8C0X7_MELHA</name>
<organism evidence="1 2">
    <name type="scientific">Meloidogyne hapla</name>
    <name type="common">Root-knot nematode worm</name>
    <dbReference type="NCBI Taxonomy" id="6305"/>
    <lineage>
        <taxon>Eukaryota</taxon>
        <taxon>Metazoa</taxon>
        <taxon>Ecdysozoa</taxon>
        <taxon>Nematoda</taxon>
        <taxon>Chromadorea</taxon>
        <taxon>Rhabditida</taxon>
        <taxon>Tylenchina</taxon>
        <taxon>Tylenchomorpha</taxon>
        <taxon>Tylenchoidea</taxon>
        <taxon>Meloidogynidae</taxon>
        <taxon>Meloidogyninae</taxon>
        <taxon>Meloidogyne</taxon>
    </lineage>
</organism>
<evidence type="ECO:0000313" key="2">
    <source>
        <dbReference type="WBParaSite" id="MhA1_Contig904.frz3.gene5"/>
    </source>
</evidence>
<dbReference type="WBParaSite" id="MhA1_Contig904.frz3.gene5">
    <property type="protein sequence ID" value="MhA1_Contig904.frz3.gene5"/>
    <property type="gene ID" value="MhA1_Contig904.frz3.gene5"/>
</dbReference>
<protein>
    <submittedName>
        <fullName evidence="2">Transmembrane protein</fullName>
    </submittedName>
</protein>
<dbReference type="Proteomes" id="UP000095281">
    <property type="component" value="Unplaced"/>
</dbReference>
<proteinExistence type="predicted"/>
<evidence type="ECO:0000313" key="1">
    <source>
        <dbReference type="Proteomes" id="UP000095281"/>
    </source>
</evidence>
<keyword evidence="1" id="KW-1185">Reference proteome</keyword>